<gene>
    <name evidence="1" type="ORF">BDV34DRAFT_188555</name>
</gene>
<dbReference type="EMBL" id="ML734946">
    <property type="protein sequence ID" value="KAB8209542.1"/>
    <property type="molecule type" value="Genomic_DNA"/>
</dbReference>
<sequence>MQRRRLPDRPQLNSSWLCTCNTYMMHAYVHGVYRTPYTRPVLCRNYFRSLYSISIPLTVLRFRDLWRLIAWIYVPAVPCLTKWLQLAGPTVEATGTSRSRFLVRVFSTGSQIRGYGC</sequence>
<reference evidence="1 2" key="1">
    <citation type="submission" date="2019-04" db="EMBL/GenBank/DDBJ databases">
        <title>Fungal friends and foes A comparative genomics study of 23 Aspergillus species from section Flavi.</title>
        <authorList>
            <consortium name="DOE Joint Genome Institute"/>
            <person name="Kjaerbolling I."/>
            <person name="Vesth T.C."/>
            <person name="Frisvad J.C."/>
            <person name="Nybo J.L."/>
            <person name="Theobald S."/>
            <person name="Kildgaard S."/>
            <person name="Petersen T.I."/>
            <person name="Kuo A."/>
            <person name="Sato A."/>
            <person name="Lyhne E.K."/>
            <person name="Kogle M.E."/>
            <person name="Wiebenga A."/>
            <person name="Kun R.S."/>
            <person name="Lubbers R.J."/>
            <person name="Makela M.R."/>
            <person name="Barry K."/>
            <person name="Chovatia M."/>
            <person name="Clum A."/>
            <person name="Daum C."/>
            <person name="Haridas S."/>
            <person name="He G."/>
            <person name="LaButti K."/>
            <person name="Lipzen A."/>
            <person name="Mondo S."/>
            <person name="Pangilinan J."/>
            <person name="Riley R."/>
            <person name="Salamov A."/>
            <person name="Simmons B.A."/>
            <person name="Magnuson J.K."/>
            <person name="Henrissat B."/>
            <person name="Mortensen U.H."/>
            <person name="Larsen T.O."/>
            <person name="De vries R.P."/>
            <person name="Grigoriev I.V."/>
            <person name="Machida M."/>
            <person name="Baker S.E."/>
            <person name="Andersen M.R."/>
        </authorList>
    </citation>
    <scope>NUCLEOTIDE SEQUENCE [LARGE SCALE GENOMIC DNA]</scope>
    <source>
        <strain evidence="1 2">CBS 117618</strain>
    </source>
</reference>
<protein>
    <submittedName>
        <fullName evidence="1">Uncharacterized protein</fullName>
    </submittedName>
</protein>
<dbReference type="AlphaFoldDB" id="A0A5N6DWE5"/>
<proteinExistence type="predicted"/>
<organism evidence="1 2">
    <name type="scientific">Aspergillus parasiticus</name>
    <dbReference type="NCBI Taxonomy" id="5067"/>
    <lineage>
        <taxon>Eukaryota</taxon>
        <taxon>Fungi</taxon>
        <taxon>Dikarya</taxon>
        <taxon>Ascomycota</taxon>
        <taxon>Pezizomycotina</taxon>
        <taxon>Eurotiomycetes</taxon>
        <taxon>Eurotiomycetidae</taxon>
        <taxon>Eurotiales</taxon>
        <taxon>Aspergillaceae</taxon>
        <taxon>Aspergillus</taxon>
        <taxon>Aspergillus subgen. Circumdati</taxon>
    </lineage>
</organism>
<evidence type="ECO:0000313" key="1">
    <source>
        <dbReference type="EMBL" id="KAB8209542.1"/>
    </source>
</evidence>
<dbReference type="Proteomes" id="UP000326532">
    <property type="component" value="Unassembled WGS sequence"/>
</dbReference>
<accession>A0A5N6DWE5</accession>
<dbReference type="VEuPathDB" id="FungiDB:BDV34DRAFT_188555"/>
<evidence type="ECO:0000313" key="2">
    <source>
        <dbReference type="Proteomes" id="UP000326532"/>
    </source>
</evidence>
<keyword evidence="2" id="KW-1185">Reference proteome</keyword>
<name>A0A5N6DWE5_ASPPA</name>